<evidence type="ECO:0000313" key="3">
    <source>
        <dbReference type="Proteomes" id="UP000729402"/>
    </source>
</evidence>
<dbReference type="EMBL" id="JAAALK010000284">
    <property type="protein sequence ID" value="KAG8068037.1"/>
    <property type="molecule type" value="Genomic_DNA"/>
</dbReference>
<evidence type="ECO:0000313" key="2">
    <source>
        <dbReference type="EMBL" id="KAG8068037.1"/>
    </source>
</evidence>
<evidence type="ECO:0000256" key="1">
    <source>
        <dbReference type="SAM" id="MobiDB-lite"/>
    </source>
</evidence>
<keyword evidence="3" id="KW-1185">Reference proteome</keyword>
<dbReference type="AlphaFoldDB" id="A0A8J5SGC5"/>
<accession>A0A8J5SGC5</accession>
<comment type="caution">
    <text evidence="2">The sequence shown here is derived from an EMBL/GenBank/DDBJ whole genome shotgun (WGS) entry which is preliminary data.</text>
</comment>
<feature type="compositionally biased region" description="Basic residues" evidence="1">
    <location>
        <begin position="55"/>
        <end position="66"/>
    </location>
</feature>
<proteinExistence type="predicted"/>
<protein>
    <submittedName>
        <fullName evidence="2">Uncharacterized protein</fullName>
    </submittedName>
</protein>
<dbReference type="Proteomes" id="UP000729402">
    <property type="component" value="Unassembled WGS sequence"/>
</dbReference>
<feature type="region of interest" description="Disordered" evidence="1">
    <location>
        <begin position="19"/>
        <end position="76"/>
    </location>
</feature>
<gene>
    <name evidence="2" type="ORF">GUJ93_ZPchr0005g15680</name>
</gene>
<dbReference type="OrthoDB" id="677721at2759"/>
<dbReference type="Pfam" id="PF05097">
    <property type="entry name" value="DUF688"/>
    <property type="match status" value="1"/>
</dbReference>
<dbReference type="PANTHER" id="PTHR33671">
    <property type="entry name" value="N-METHYLTRANSFERASE, PUTATIVE (DUF688)-RELATED"/>
    <property type="match status" value="1"/>
</dbReference>
<reference evidence="2" key="1">
    <citation type="journal article" date="2021" name="bioRxiv">
        <title>Whole Genome Assembly and Annotation of Northern Wild Rice, Zizania palustris L., Supports a Whole Genome Duplication in the Zizania Genus.</title>
        <authorList>
            <person name="Haas M."/>
            <person name="Kono T."/>
            <person name="Macchietto M."/>
            <person name="Millas R."/>
            <person name="McGilp L."/>
            <person name="Shao M."/>
            <person name="Duquette J."/>
            <person name="Hirsch C.N."/>
            <person name="Kimball J."/>
        </authorList>
    </citation>
    <scope>NUCLEOTIDE SEQUENCE</scope>
    <source>
        <tissue evidence="2">Fresh leaf tissue</tissue>
    </source>
</reference>
<sequence>MADANKRINLAAPLRSVRRHGGGAGADCTGVQSGTGRPDAAPAGGVPFGGEHRPGHPKSVRTRRTRPAMARNEPEREEKAVVAVAAPVREEARFSDALSLADSCLTVNCSSVTALSDVGARRVVETAGARGDGGVMMDRFLPAAHAVAVCSPQCTSRKTIAAAATGADWRHSHGDVGFPRLLPPTHSATSHALCIIPNEKSDDVGGAKDDEEWDAHSTRGFSSKRCGLLPTRCMKTTLLLLNPAPAMRRRSGSWRREHGMPLLPRSGGGQNATNPLVRSNRNGHLLGHDTSMMKSWEEVYVNSLLRSGGVGRKGLGTMAAPELGRTTVRELCMDQEDRGVCHKASQLGFLLVLDRSDEECHRDYHCSPAQSFLVSGEPKLLHATATNGEKKPRREAGGGYGWPLLLEDKTTAARRDVVVPLLPPLPLPSPSESWLSRALPSVSSKPPATSFLGLHVQQRKQALPPWFSGGTPAKVVDHHRARPRTIRIHDLHKA</sequence>
<name>A0A8J5SGC5_ZIZPA</name>
<organism evidence="2 3">
    <name type="scientific">Zizania palustris</name>
    <name type="common">Northern wild rice</name>
    <dbReference type="NCBI Taxonomy" id="103762"/>
    <lineage>
        <taxon>Eukaryota</taxon>
        <taxon>Viridiplantae</taxon>
        <taxon>Streptophyta</taxon>
        <taxon>Embryophyta</taxon>
        <taxon>Tracheophyta</taxon>
        <taxon>Spermatophyta</taxon>
        <taxon>Magnoliopsida</taxon>
        <taxon>Liliopsida</taxon>
        <taxon>Poales</taxon>
        <taxon>Poaceae</taxon>
        <taxon>BOP clade</taxon>
        <taxon>Oryzoideae</taxon>
        <taxon>Oryzeae</taxon>
        <taxon>Zizaniinae</taxon>
        <taxon>Zizania</taxon>
    </lineage>
</organism>
<dbReference type="PANTHER" id="PTHR33671:SF8">
    <property type="entry name" value="OS05G0514400 PROTEIN"/>
    <property type="match status" value="1"/>
</dbReference>
<dbReference type="InterPro" id="IPR007789">
    <property type="entry name" value="DUF688"/>
</dbReference>
<reference evidence="2" key="2">
    <citation type="submission" date="2021-02" db="EMBL/GenBank/DDBJ databases">
        <authorList>
            <person name="Kimball J.A."/>
            <person name="Haas M.W."/>
            <person name="Macchietto M."/>
            <person name="Kono T."/>
            <person name="Duquette J."/>
            <person name="Shao M."/>
        </authorList>
    </citation>
    <scope>NUCLEOTIDE SEQUENCE</scope>
    <source>
        <tissue evidence="2">Fresh leaf tissue</tissue>
    </source>
</reference>